<dbReference type="AlphaFoldDB" id="A0A0H3WXF3"/>
<dbReference type="OrthoDB" id="983065at2"/>
<protein>
    <submittedName>
        <fullName evidence="2">Uncharacterized protein</fullName>
    </submittedName>
</protein>
<accession>A0A0H3WXF3</accession>
<dbReference type="EMBL" id="CP011807">
    <property type="protein sequence ID" value="AKM32315.2"/>
    <property type="molecule type" value="Genomic_DNA"/>
</dbReference>
<dbReference type="RefSeq" id="WP_071386866.1">
    <property type="nucleotide sequence ID" value="NZ_CP011807.3"/>
</dbReference>
<gene>
    <name evidence="2" type="ORF">AB870_22775</name>
</gene>
<sequence>MNVSSAAPATVDIVIASDDAQLLMAALGELPFRRVFELIGQLNRQANAVSPGAPVVCSLDAAAFGLVVEALGQLPYHRVHALVDDLKAQLHAARNGGDGAGDGVRSDHTRRMPDMSGIPGVAGKRMQ</sequence>
<dbReference type="STRING" id="656179.AB870_22775"/>
<feature type="compositionally biased region" description="Basic and acidic residues" evidence="1">
    <location>
        <begin position="104"/>
        <end position="113"/>
    </location>
</feature>
<dbReference type="KEGG" id="pfg:AB870_22775"/>
<proteinExistence type="predicted"/>
<evidence type="ECO:0000313" key="3">
    <source>
        <dbReference type="Proteomes" id="UP000035651"/>
    </source>
</evidence>
<keyword evidence="3" id="KW-1185">Reference proteome</keyword>
<reference evidence="2" key="1">
    <citation type="submission" date="2016-06" db="EMBL/GenBank/DDBJ databases">
        <title>Complete Genome Sequence of Pandoraea faecigallinarum DSM-23572.</title>
        <authorList>
            <person name="Yong D."/>
            <person name="Ee R."/>
            <person name="Lim Y.-L."/>
            <person name="Yin W.-F."/>
            <person name="Chan K.-G."/>
        </authorList>
    </citation>
    <scope>NUCLEOTIDE SEQUENCE</scope>
    <source>
        <strain evidence="2">DSM 23572</strain>
    </source>
</reference>
<evidence type="ECO:0000256" key="1">
    <source>
        <dbReference type="SAM" id="MobiDB-lite"/>
    </source>
</evidence>
<dbReference type="Proteomes" id="UP000035651">
    <property type="component" value="Chromosome"/>
</dbReference>
<feature type="region of interest" description="Disordered" evidence="1">
    <location>
        <begin position="94"/>
        <end position="127"/>
    </location>
</feature>
<evidence type="ECO:0000313" key="2">
    <source>
        <dbReference type="EMBL" id="AKM32315.2"/>
    </source>
</evidence>
<organism evidence="2 3">
    <name type="scientific">Pandoraea faecigallinarum</name>
    <dbReference type="NCBI Taxonomy" id="656179"/>
    <lineage>
        <taxon>Bacteria</taxon>
        <taxon>Pseudomonadati</taxon>
        <taxon>Pseudomonadota</taxon>
        <taxon>Betaproteobacteria</taxon>
        <taxon>Burkholderiales</taxon>
        <taxon>Burkholderiaceae</taxon>
        <taxon>Pandoraea</taxon>
    </lineage>
</organism>
<name>A0A0H3WXF3_9BURK</name>